<dbReference type="Gene3D" id="3.40.50.720">
    <property type="entry name" value="NAD(P)-binding Rossmann-like Domain"/>
    <property type="match status" value="1"/>
</dbReference>
<dbReference type="AlphaFoldDB" id="A0A814XMJ1"/>
<feature type="domain" description="NAD(P)-binding" evidence="1">
    <location>
        <begin position="15"/>
        <end position="200"/>
    </location>
</feature>
<dbReference type="EMBL" id="CAJNOL010002377">
    <property type="protein sequence ID" value="CAF1494166.1"/>
    <property type="molecule type" value="Genomic_DNA"/>
</dbReference>
<dbReference type="Gene3D" id="3.90.25.10">
    <property type="entry name" value="UDP-galactose 4-epimerase, domain 1"/>
    <property type="match status" value="1"/>
</dbReference>
<dbReference type="InterPro" id="IPR051604">
    <property type="entry name" value="Ergot_Alk_Oxidoreductase"/>
</dbReference>
<dbReference type="SUPFAM" id="SSF51735">
    <property type="entry name" value="NAD(P)-binding Rossmann-fold domains"/>
    <property type="match status" value="1"/>
</dbReference>
<dbReference type="InterPro" id="IPR016040">
    <property type="entry name" value="NAD(P)-bd_dom"/>
</dbReference>
<accession>A0A814XMJ1</accession>
<dbReference type="Proteomes" id="UP000663870">
    <property type="component" value="Unassembled WGS sequence"/>
</dbReference>
<dbReference type="GO" id="GO:0003824">
    <property type="term" value="F:catalytic activity"/>
    <property type="evidence" value="ECO:0007669"/>
    <property type="project" value="UniProtKB-ARBA"/>
</dbReference>
<dbReference type="EMBL" id="CAJNOH010001427">
    <property type="protein sequence ID" value="CAF1216248.1"/>
    <property type="molecule type" value="Genomic_DNA"/>
</dbReference>
<evidence type="ECO:0000313" key="4">
    <source>
        <dbReference type="Proteomes" id="UP000663854"/>
    </source>
</evidence>
<evidence type="ECO:0000313" key="2">
    <source>
        <dbReference type="EMBL" id="CAF1216248.1"/>
    </source>
</evidence>
<name>A0A814XMJ1_9BILA</name>
<evidence type="ECO:0000313" key="5">
    <source>
        <dbReference type="Proteomes" id="UP000663870"/>
    </source>
</evidence>
<reference evidence="2" key="1">
    <citation type="submission" date="2021-02" db="EMBL/GenBank/DDBJ databases">
        <authorList>
            <person name="Nowell W R."/>
        </authorList>
    </citation>
    <scope>NUCLEOTIDE SEQUENCE</scope>
</reference>
<evidence type="ECO:0000259" key="1">
    <source>
        <dbReference type="Pfam" id="PF13460"/>
    </source>
</evidence>
<evidence type="ECO:0000313" key="3">
    <source>
        <dbReference type="EMBL" id="CAF1494166.1"/>
    </source>
</evidence>
<gene>
    <name evidence="3" type="ORF">JXQ802_LOCUS40033</name>
    <name evidence="2" type="ORF">PYM288_LOCUS25639</name>
</gene>
<keyword evidence="5" id="KW-1185">Reference proteome</keyword>
<proteinExistence type="predicted"/>
<dbReference type="Pfam" id="PF13460">
    <property type="entry name" value="NAD_binding_10"/>
    <property type="match status" value="1"/>
</dbReference>
<dbReference type="Proteomes" id="UP000663854">
    <property type="component" value="Unassembled WGS sequence"/>
</dbReference>
<organism evidence="2 4">
    <name type="scientific">Rotaria sordida</name>
    <dbReference type="NCBI Taxonomy" id="392033"/>
    <lineage>
        <taxon>Eukaryota</taxon>
        <taxon>Metazoa</taxon>
        <taxon>Spiralia</taxon>
        <taxon>Gnathifera</taxon>
        <taxon>Rotifera</taxon>
        <taxon>Eurotatoria</taxon>
        <taxon>Bdelloidea</taxon>
        <taxon>Philodinida</taxon>
        <taxon>Philodinidae</taxon>
        <taxon>Rotaria</taxon>
    </lineage>
</organism>
<dbReference type="InterPro" id="IPR036291">
    <property type="entry name" value="NAD(P)-bd_dom_sf"/>
</dbReference>
<protein>
    <recommendedName>
        <fullName evidence="1">NAD(P)-binding domain-containing protein</fullName>
    </recommendedName>
</protein>
<sequence>MAQSNKPILITGAGGGVGSVSKIIVDLLRKQNLPVRALVRRDDDRAQALRELGAEVVIGDLTQLPDVHRAVNGCGRVYFSITVASKYLEATLNTIAVAKYYNVEVFVNMSQMTVSKMNINQTSLSSQVNAHWLGEQALEWSGVPFVNLRPTIFMENPHLYHWAKSAVAEHNELRIPFGSGRIPPIAAYDVARVAAVILVNPAAHMGKSYNLTGPKVVDMNEMANAFSAALGRKIRYVPLDWDEWKATTLKEYISKDGWDQHTADHLENLAHLIQKGTVEVTPNVELLTGSPGMDYEEWVKQHAKEFNKSD</sequence>
<dbReference type="PANTHER" id="PTHR43162:SF1">
    <property type="entry name" value="PRESTALK A DIFFERENTIATION PROTEIN A"/>
    <property type="match status" value="1"/>
</dbReference>
<comment type="caution">
    <text evidence="2">The sequence shown here is derived from an EMBL/GenBank/DDBJ whole genome shotgun (WGS) entry which is preliminary data.</text>
</comment>
<dbReference type="PANTHER" id="PTHR43162">
    <property type="match status" value="1"/>
</dbReference>